<feature type="domain" description="OTU" evidence="1">
    <location>
        <begin position="78"/>
        <end position="255"/>
    </location>
</feature>
<evidence type="ECO:0000259" key="1">
    <source>
        <dbReference type="PROSITE" id="PS50802"/>
    </source>
</evidence>
<dbReference type="Gene3D" id="3.90.70.80">
    <property type="match status" value="1"/>
</dbReference>
<dbReference type="PROSITE" id="PS50802">
    <property type="entry name" value="OTU"/>
    <property type="match status" value="1"/>
</dbReference>
<evidence type="ECO:0000313" key="2">
    <source>
        <dbReference type="EMBL" id="RMX50179.1"/>
    </source>
</evidence>
<sequence length="1007" mass="113773">MDEDLAALFKLLDSHIKGNSDSEDDQLKRFLYTVEIKYEKQKEFIRNLGCNAHVGLKEDEMANALIPEDLPESAEKKYKAVKTTGNGDCLYNAASLTLVGNESYTTLLRLLVALELVLNADFYAQHPKFTYFPAGGRHPNTVFSLCLTNSSNTVFHDTEHDRKLAILSEARVASKPKEWSGYFHLTALATVLGRPVFSSYPNCQTWIRDFVHGISYPQMATFSVEPVFLLWSREGSDNRPGAWYEPNHFVPLYSAEGLKKTGQDPEESNKKKIQPCEQRKSTATKRGCLEQFGFLSQPSSLKKQKKEDLPKTLVCDEKKIKPVSTNAANVASPQVLSQLSKGEENKKTRNYEESRVRKFQWNWLTLFPWLRITMHCLNSDEQYSYPYPQVQPPNCVVQSMFCDACSQLAKTSSGADISKKSRTKVFKIETLKKHEKSQAHVSCTETLKARQKPQESPLAKSLNKASTSADAKIKLEKKILTAFTVVALERPLDDYETVSVLQNINGADLGETYVTRSACTEFLSNISEVMKDEIAEKLRGNNFLSVMADGGTDQGVMEEVLVYVRYLDMELGKPVNEYLAIQEPKSGSGADVLDAISFAISNTTGMEDSAWKEKRTSFGSDGCAVMTGAKNGVWGLLRNDSSTTNFKEFWCGAHRVELAVVKSLQHFEEFNKLRETLQSLYKEYHYSPKALGELRELAEALEEKVSRPLNVLGARWLPHLETALKILFSGFKVLIMHSQNTKEGRVGSAGRQGRATFSAKFLTSMKGLLFTHLTWDIVEKAAQLSKAKKQAVLDDILENVEERFGYLENDPVLKAAAVLDPDVWPKDQIELSTYGDAEIELLANYYEDHLLRAGCELHQIVREWLSVKSYVSLHLSSRCTEEIFATIFRSRMDDCRNFLLRAEIVLIWPMSTAVVERGFSSMNRVKTQLRSSMHPENLDSVLRISVKYHPIPKAQRPQAFVNSGLLSKTVSRFRGSSFRPRREQWIENHPKAKLWAGLAKKDTFKSL</sequence>
<dbReference type="InterPro" id="IPR003323">
    <property type="entry name" value="OTU_dom"/>
</dbReference>
<accession>A0A3M6U9G3</accession>
<dbReference type="InterPro" id="IPR047273">
    <property type="entry name" value="VRTN_OTU_dom"/>
</dbReference>
<dbReference type="STRING" id="46731.A0A3M6U9G3"/>
<comment type="caution">
    <text evidence="2">The sequence shown here is derived from an EMBL/GenBank/DDBJ whole genome shotgun (WGS) entry which is preliminary data.</text>
</comment>
<dbReference type="GO" id="GO:0046983">
    <property type="term" value="F:protein dimerization activity"/>
    <property type="evidence" value="ECO:0007669"/>
    <property type="project" value="InterPro"/>
</dbReference>
<dbReference type="AlphaFoldDB" id="A0A3M6U9G3"/>
<dbReference type="SUPFAM" id="SSF53098">
    <property type="entry name" value="Ribonuclease H-like"/>
    <property type="match status" value="1"/>
</dbReference>
<dbReference type="InterPro" id="IPR012337">
    <property type="entry name" value="RNaseH-like_sf"/>
</dbReference>
<gene>
    <name evidence="2" type="ORF">pdam_00004787</name>
</gene>
<dbReference type="Proteomes" id="UP000275408">
    <property type="component" value="Unassembled WGS sequence"/>
</dbReference>
<proteinExistence type="predicted"/>
<dbReference type="PANTHER" id="PTHR46880">
    <property type="entry name" value="RAS-ASSOCIATING DOMAIN-CONTAINING PROTEIN"/>
    <property type="match status" value="1"/>
</dbReference>
<name>A0A3M6U9G3_POCDA</name>
<reference evidence="2 3" key="1">
    <citation type="journal article" date="2018" name="Sci. Rep.">
        <title>Comparative analysis of the Pocillopora damicornis genome highlights role of immune system in coral evolution.</title>
        <authorList>
            <person name="Cunning R."/>
            <person name="Bay R.A."/>
            <person name="Gillette P."/>
            <person name="Baker A.C."/>
            <person name="Traylor-Knowles N."/>
        </authorList>
    </citation>
    <scope>NUCLEOTIDE SEQUENCE [LARGE SCALE GENOMIC DNA]</scope>
    <source>
        <strain evidence="2">RSMAS</strain>
        <tissue evidence="2">Whole animal</tissue>
    </source>
</reference>
<dbReference type="EMBL" id="RCHS01002005">
    <property type="protein sequence ID" value="RMX50179.1"/>
    <property type="molecule type" value="Genomic_DNA"/>
</dbReference>
<protein>
    <recommendedName>
        <fullName evidence="1">OTU domain-containing protein</fullName>
    </recommendedName>
</protein>
<evidence type="ECO:0000313" key="3">
    <source>
        <dbReference type="Proteomes" id="UP000275408"/>
    </source>
</evidence>
<organism evidence="2 3">
    <name type="scientific">Pocillopora damicornis</name>
    <name type="common">Cauliflower coral</name>
    <name type="synonym">Millepora damicornis</name>
    <dbReference type="NCBI Taxonomy" id="46731"/>
    <lineage>
        <taxon>Eukaryota</taxon>
        <taxon>Metazoa</taxon>
        <taxon>Cnidaria</taxon>
        <taxon>Anthozoa</taxon>
        <taxon>Hexacorallia</taxon>
        <taxon>Scleractinia</taxon>
        <taxon>Astrocoeniina</taxon>
        <taxon>Pocilloporidae</taxon>
        <taxon>Pocillopora</taxon>
    </lineage>
</organism>
<dbReference type="Pfam" id="PF05699">
    <property type="entry name" value="Dimer_Tnp_hAT"/>
    <property type="match status" value="1"/>
</dbReference>
<dbReference type="InterPro" id="IPR008906">
    <property type="entry name" value="HATC_C_dom"/>
</dbReference>
<dbReference type="PANTHER" id="PTHR46880:SF5">
    <property type="entry name" value="DUF4371 DOMAIN-CONTAINING PROTEIN"/>
    <property type="match status" value="1"/>
</dbReference>
<dbReference type="CDD" id="cd22791">
    <property type="entry name" value="OTU_VRTN"/>
    <property type="match status" value="1"/>
</dbReference>
<keyword evidence="3" id="KW-1185">Reference proteome</keyword>